<evidence type="ECO:0000313" key="2">
    <source>
        <dbReference type="EMBL" id="MFD0960553.1"/>
    </source>
</evidence>
<evidence type="ECO:0000256" key="1">
    <source>
        <dbReference type="SAM" id="SignalP"/>
    </source>
</evidence>
<proteinExistence type="predicted"/>
<keyword evidence="3" id="KW-1185">Reference proteome</keyword>
<feature type="chain" id="PRO_5047108430" evidence="1">
    <location>
        <begin position="30"/>
        <end position="877"/>
    </location>
</feature>
<dbReference type="RefSeq" id="WP_377565103.1">
    <property type="nucleotide sequence ID" value="NZ_JBHTJZ010000022.1"/>
</dbReference>
<dbReference type="Pfam" id="PF18952">
    <property type="entry name" value="DUF5696"/>
    <property type="match status" value="1"/>
</dbReference>
<keyword evidence="1" id="KW-0732">Signal</keyword>
<organism evidence="2 3">
    <name type="scientific">Paenibacillus chungangensis</name>
    <dbReference type="NCBI Taxonomy" id="696535"/>
    <lineage>
        <taxon>Bacteria</taxon>
        <taxon>Bacillati</taxon>
        <taxon>Bacillota</taxon>
        <taxon>Bacilli</taxon>
        <taxon>Bacillales</taxon>
        <taxon>Paenibacillaceae</taxon>
        <taxon>Paenibacillus</taxon>
    </lineage>
</organism>
<reference evidence="3" key="1">
    <citation type="journal article" date="2019" name="Int. J. Syst. Evol. Microbiol.">
        <title>The Global Catalogue of Microorganisms (GCM) 10K type strain sequencing project: providing services to taxonomists for standard genome sequencing and annotation.</title>
        <authorList>
            <consortium name="The Broad Institute Genomics Platform"/>
            <consortium name="The Broad Institute Genome Sequencing Center for Infectious Disease"/>
            <person name="Wu L."/>
            <person name="Ma J."/>
        </authorList>
    </citation>
    <scope>NUCLEOTIDE SEQUENCE [LARGE SCALE GENOMIC DNA]</scope>
    <source>
        <strain evidence="3">CCUG 59129</strain>
    </source>
</reference>
<dbReference type="InterPro" id="IPR043751">
    <property type="entry name" value="DUF5696"/>
</dbReference>
<gene>
    <name evidence="2" type="ORF">ACFQ2I_14270</name>
</gene>
<dbReference type="EMBL" id="JBHTJZ010000022">
    <property type="protein sequence ID" value="MFD0960553.1"/>
    <property type="molecule type" value="Genomic_DNA"/>
</dbReference>
<dbReference type="InterPro" id="IPR017853">
    <property type="entry name" value="GH"/>
</dbReference>
<accession>A0ABW3HSL7</accession>
<name>A0ABW3HSL7_9BACL</name>
<feature type="signal peptide" evidence="1">
    <location>
        <begin position="1"/>
        <end position="29"/>
    </location>
</feature>
<evidence type="ECO:0000313" key="3">
    <source>
        <dbReference type="Proteomes" id="UP001596989"/>
    </source>
</evidence>
<comment type="caution">
    <text evidence="2">The sequence shown here is derived from an EMBL/GenBank/DDBJ whole genome shotgun (WGS) entry which is preliminary data.</text>
</comment>
<protein>
    <submittedName>
        <fullName evidence="2">DUF5696 domain-containing protein</fullName>
    </submittedName>
</protein>
<dbReference type="Proteomes" id="UP001596989">
    <property type="component" value="Unassembled WGS sequence"/>
</dbReference>
<sequence>MRGRKKRLYIMAACLASVCLGGTALLSGAADNGGVPAVSEHVGQKVEYIAGQKPGAGQDAAPVAAVAQQVLLANAASAASPIPPGFQAAAENEHLLLLFHPGTTEVVVREKATGRDWATNPLDRDKDDIATAVNRTDLDSQLIVSYYNDRGHLSYMNNAVESVQKNQFEVVQEEGILTIIYEIGSSEKGLSAIPKVVSKERFEERILGRIQDEQARNRLRTRFFFNEEKEQYERKDMQDYIVKDVVALLESIGYTAEEAKQDNAAAADDPEREELAPRFTIPIRYELRGSSLFVAVDTKAVTDTEAFPLHQIQLLPFFAAAGMEEEGYMLVPDGSGALIGLNDTNKGARAYEVPLYGRDSTTKQDEGAVLQIVAVSRLPVFGMKRGEHAMLAIIGQGDAQAVITADTSGKLNSYNRIGASFRVREMEPVEFRAGSMTRRVPKFSELYDDGIGISYRFLTGKDANYVGMAAAYRQELIDRFQLERVQGGTDMPFVLELIGAVSVRDTFLGIPYDAVEPMTTYTEAIDILDQLQRAGVYNIQLKYAGWFNEGYRHTLPRAIRLDSELGGRSGFRRLLEYAEDRHVALYPDVAFLRVYDRGDGFRPSRDATRFLNRKAIRSFVRDPVTTNPEGREHYLLSPRKLPGVVNDFLKDYASYGSNGLSLRDLGHDLYSEVDAGGATTDRQDAMTAVADSMKRIAGEVNGVMVDGGNAYAIPYADTIVNAPLSSSKFNIAYEEVPFYSIVLHGYVDLAGMPLNHGYDQDARSALLQTLETGSLLYYQWMHDNPSAIRDTKLNAMYASDYSHWLDEAVQLYEESNRILKQVRHQTIADHRKLAENVYMTTYEEGLSIVVNYNEAPVSVEGMTIAGKDYRVIGGDGP</sequence>
<dbReference type="SUPFAM" id="SSF51445">
    <property type="entry name" value="(Trans)glycosidases"/>
    <property type="match status" value="1"/>
</dbReference>